<dbReference type="Proteomes" id="UP000232883">
    <property type="component" value="Chromosome"/>
</dbReference>
<name>A0A2K8ZAG6_9BACT</name>
<dbReference type="EMBL" id="CP025096">
    <property type="protein sequence ID" value="AUD06844.1"/>
    <property type="molecule type" value="Genomic_DNA"/>
</dbReference>
<reference evidence="1 2" key="1">
    <citation type="submission" date="2017-11" db="EMBL/GenBank/DDBJ databases">
        <title>Taxonomic description and genome sequences of Spirosoma HA7 sp. nov., isolated from pollen microhabitat of Corylus avellana.</title>
        <authorList>
            <person name="Ambika Manirajan B."/>
            <person name="Suarez C."/>
            <person name="Ratering S."/>
            <person name="Geissler-Plaum R."/>
            <person name="Cardinale M."/>
            <person name="Sylvia S."/>
        </authorList>
    </citation>
    <scope>NUCLEOTIDE SEQUENCE [LARGE SCALE GENOMIC DNA]</scope>
    <source>
        <strain evidence="1 2">HA7</strain>
    </source>
</reference>
<sequence length="71" mass="8089">MKITHEGKELAPCIVSKAKYALELKDQSPCNQNPCSEAYWEKTVVIVGRHYNLDDNTINNAIEMYNDLFLG</sequence>
<dbReference type="KEGG" id="spir:CWM47_36335"/>
<gene>
    <name evidence="1" type="ORF">CWM47_36335</name>
</gene>
<evidence type="ECO:0000313" key="1">
    <source>
        <dbReference type="EMBL" id="AUD06844.1"/>
    </source>
</evidence>
<organism evidence="1 2">
    <name type="scientific">Spirosoma pollinicola</name>
    <dbReference type="NCBI Taxonomy" id="2057025"/>
    <lineage>
        <taxon>Bacteria</taxon>
        <taxon>Pseudomonadati</taxon>
        <taxon>Bacteroidota</taxon>
        <taxon>Cytophagia</taxon>
        <taxon>Cytophagales</taxon>
        <taxon>Cytophagaceae</taxon>
        <taxon>Spirosoma</taxon>
    </lineage>
</organism>
<accession>A0A2K8ZAG6</accession>
<protein>
    <submittedName>
        <fullName evidence="1">Uncharacterized protein</fullName>
    </submittedName>
</protein>
<evidence type="ECO:0000313" key="2">
    <source>
        <dbReference type="Proteomes" id="UP000232883"/>
    </source>
</evidence>
<dbReference type="AlphaFoldDB" id="A0A2K8ZAG6"/>
<keyword evidence="2" id="KW-1185">Reference proteome</keyword>
<proteinExistence type="predicted"/>